<dbReference type="InterPro" id="IPR012907">
    <property type="entry name" value="Peptidase_S11_C"/>
</dbReference>
<evidence type="ECO:0000259" key="17">
    <source>
        <dbReference type="Pfam" id="PF07943"/>
    </source>
</evidence>
<dbReference type="GO" id="GO:0009252">
    <property type="term" value="P:peptidoglycan biosynthetic process"/>
    <property type="evidence" value="ECO:0007669"/>
    <property type="project" value="UniProtKB-UniPathway"/>
</dbReference>
<name>A0A2S4JXS7_9SPIO</name>
<evidence type="ECO:0000256" key="4">
    <source>
        <dbReference type="ARBA" id="ARBA00012448"/>
    </source>
</evidence>
<keyword evidence="7" id="KW-0732">Signal</keyword>
<feature type="active site" description="Acyl-ester intermediate" evidence="13">
    <location>
        <position position="120"/>
    </location>
</feature>
<dbReference type="InterPro" id="IPR037167">
    <property type="entry name" value="Peptidase_S11_C_sf"/>
</dbReference>
<feature type="active site" evidence="13">
    <location>
        <position position="184"/>
    </location>
</feature>
<dbReference type="SUPFAM" id="SSF69189">
    <property type="entry name" value="Penicillin-binding protein associated domain"/>
    <property type="match status" value="1"/>
</dbReference>
<comment type="catalytic activity">
    <reaction evidence="12">
        <text>Preferential cleavage: (Ac)2-L-Lys-D-Ala-|-D-Ala. Also transpeptidation of peptidyl-alanyl moieties that are N-acyl substituents of D-alanine.</text>
        <dbReference type="EC" id="3.4.16.4"/>
    </reaction>
</comment>
<dbReference type="GO" id="GO:0006508">
    <property type="term" value="P:proteolysis"/>
    <property type="evidence" value="ECO:0007669"/>
    <property type="project" value="UniProtKB-KW"/>
</dbReference>
<comment type="similarity">
    <text evidence="3 15">Belongs to the peptidase S11 family.</text>
</comment>
<dbReference type="SUPFAM" id="SSF56601">
    <property type="entry name" value="beta-lactamase/transpeptidase-like"/>
    <property type="match status" value="1"/>
</dbReference>
<keyword evidence="6" id="KW-0645">Protease</keyword>
<accession>A0A2S4JXS7</accession>
<dbReference type="PRINTS" id="PR00725">
    <property type="entry name" value="DADACBPTASE1"/>
</dbReference>
<evidence type="ECO:0000256" key="14">
    <source>
        <dbReference type="PIRSR" id="PIRSR618044-2"/>
    </source>
</evidence>
<evidence type="ECO:0000313" key="19">
    <source>
        <dbReference type="Proteomes" id="UP000237350"/>
    </source>
</evidence>
<protein>
    <recommendedName>
        <fullName evidence="4">serine-type D-Ala-D-Ala carboxypeptidase</fullName>
        <ecNumber evidence="4">3.4.16.4</ecNumber>
    </recommendedName>
</protein>
<dbReference type="OrthoDB" id="9791132at2"/>
<organism evidence="18 19">
    <name type="scientific">Alkalispirochaeta sphaeroplastigenens</name>
    <dbReference type="NCBI Taxonomy" id="1187066"/>
    <lineage>
        <taxon>Bacteria</taxon>
        <taxon>Pseudomonadati</taxon>
        <taxon>Spirochaetota</taxon>
        <taxon>Spirochaetia</taxon>
        <taxon>Spirochaetales</taxon>
        <taxon>Spirochaetaceae</taxon>
        <taxon>Alkalispirochaeta</taxon>
    </lineage>
</organism>
<dbReference type="UniPathway" id="UPA00219"/>
<comment type="pathway">
    <text evidence="2">Cell wall biogenesis; peptidoglycan biosynthesis.</text>
</comment>
<gene>
    <name evidence="18" type="ORF">AU468_03330</name>
</gene>
<evidence type="ECO:0000256" key="15">
    <source>
        <dbReference type="RuleBase" id="RU004016"/>
    </source>
</evidence>
<dbReference type="AlphaFoldDB" id="A0A2S4JXS7"/>
<feature type="binding site" evidence="14">
    <location>
        <position position="299"/>
    </location>
    <ligand>
        <name>substrate</name>
    </ligand>
</feature>
<evidence type="ECO:0000256" key="6">
    <source>
        <dbReference type="ARBA" id="ARBA00022670"/>
    </source>
</evidence>
<evidence type="ECO:0000256" key="3">
    <source>
        <dbReference type="ARBA" id="ARBA00007164"/>
    </source>
</evidence>
<evidence type="ECO:0000256" key="12">
    <source>
        <dbReference type="ARBA" id="ARBA00034000"/>
    </source>
</evidence>
<evidence type="ECO:0000256" key="10">
    <source>
        <dbReference type="ARBA" id="ARBA00022984"/>
    </source>
</evidence>
<dbReference type="EMBL" id="LPWH01000017">
    <property type="protein sequence ID" value="POR04310.1"/>
    <property type="molecule type" value="Genomic_DNA"/>
</dbReference>
<comment type="function">
    <text evidence="1">Removes C-terminal D-alanyl residues from sugar-peptide cell wall precursors.</text>
</comment>
<evidence type="ECO:0000259" key="16">
    <source>
        <dbReference type="Pfam" id="PF00768"/>
    </source>
</evidence>
<comment type="caution">
    <text evidence="18">The sequence shown here is derived from an EMBL/GenBank/DDBJ whole genome shotgun (WGS) entry which is preliminary data.</text>
</comment>
<evidence type="ECO:0000256" key="8">
    <source>
        <dbReference type="ARBA" id="ARBA00022801"/>
    </source>
</evidence>
<evidence type="ECO:0000256" key="13">
    <source>
        <dbReference type="PIRSR" id="PIRSR618044-1"/>
    </source>
</evidence>
<keyword evidence="8" id="KW-0378">Hydrolase</keyword>
<feature type="domain" description="Peptidase S11 D-Ala-D-Ala carboxypeptidase A C-terminal" evidence="17">
    <location>
        <begin position="366"/>
        <end position="438"/>
    </location>
</feature>
<evidence type="ECO:0000256" key="7">
    <source>
        <dbReference type="ARBA" id="ARBA00022729"/>
    </source>
</evidence>
<dbReference type="Gene3D" id="3.40.710.10">
    <property type="entry name" value="DD-peptidase/beta-lactamase superfamily"/>
    <property type="match status" value="1"/>
</dbReference>
<dbReference type="InterPro" id="IPR001967">
    <property type="entry name" value="Peptidase_S11_N"/>
</dbReference>
<evidence type="ECO:0000256" key="5">
    <source>
        <dbReference type="ARBA" id="ARBA00022645"/>
    </source>
</evidence>
<evidence type="ECO:0000256" key="11">
    <source>
        <dbReference type="ARBA" id="ARBA00023316"/>
    </source>
</evidence>
<evidence type="ECO:0000256" key="2">
    <source>
        <dbReference type="ARBA" id="ARBA00004752"/>
    </source>
</evidence>
<dbReference type="PANTHER" id="PTHR21581:SF6">
    <property type="entry name" value="TRAFFICKING PROTEIN PARTICLE COMPLEX SUBUNIT 12"/>
    <property type="match status" value="1"/>
</dbReference>
<dbReference type="GO" id="GO:0071555">
    <property type="term" value="P:cell wall organization"/>
    <property type="evidence" value="ECO:0007669"/>
    <property type="project" value="UniProtKB-KW"/>
</dbReference>
<feature type="domain" description="Peptidase S11 D-alanyl-D-alanine carboxypeptidase A N-terminal" evidence="16">
    <location>
        <begin position="96"/>
        <end position="328"/>
    </location>
</feature>
<dbReference type="RefSeq" id="WP_103679512.1">
    <property type="nucleotide sequence ID" value="NZ_LPWH01000017.1"/>
</dbReference>
<dbReference type="Proteomes" id="UP000237350">
    <property type="component" value="Unassembled WGS sequence"/>
</dbReference>
<proteinExistence type="inferred from homology"/>
<dbReference type="PANTHER" id="PTHR21581">
    <property type="entry name" value="D-ALANYL-D-ALANINE CARBOXYPEPTIDASE"/>
    <property type="match status" value="1"/>
</dbReference>
<dbReference type="GO" id="GO:0008360">
    <property type="term" value="P:regulation of cell shape"/>
    <property type="evidence" value="ECO:0007669"/>
    <property type="project" value="UniProtKB-KW"/>
</dbReference>
<evidence type="ECO:0000256" key="9">
    <source>
        <dbReference type="ARBA" id="ARBA00022960"/>
    </source>
</evidence>
<evidence type="ECO:0000256" key="1">
    <source>
        <dbReference type="ARBA" id="ARBA00003217"/>
    </source>
</evidence>
<keyword evidence="5" id="KW-0121">Carboxypeptidase</keyword>
<dbReference type="Gene3D" id="2.60.410.10">
    <property type="entry name" value="D-Ala-D-Ala carboxypeptidase, C-terminal domain"/>
    <property type="match status" value="1"/>
</dbReference>
<dbReference type="InterPro" id="IPR018044">
    <property type="entry name" value="Peptidase_S11"/>
</dbReference>
<keyword evidence="19" id="KW-1185">Reference proteome</keyword>
<sequence>MVSLRRFFSGSRSVPGLCGAGAPPLFSGGILRILVCALLFALASGTLPAGETGKSPTPGEVEAAADLLREQSSPREHSAAERFSVPPPIVEYAPVVAIMDYTTGTILYERGIDAEWVPASVTKLVTVYTALEASRDDRFPLEEALPVHPEAYARAMPPRSSLMFLGPDQLVNGWDLLRGLAVSSGNDAAVEVALRVAGSVSSFAGEMNRSVHSLGLKSLYFEEPSGLSPGNRITAREIALFTRVFIERWPESLPKLFSLQSFAYPEARHFPGGRLQGNTIIQYNRNTLLRDYPGVDGMKTGYTSAAGYNVVATARRGDQRLIAVVLGVAGPTHVEGGRRRSQDAISLFDWAFSSFQTVPLALPPPQDIPVWGGRERFGTVAAEQNLSVVIPAGTESLLRGEVEMPDSVWAPRERTSPAGKVRYFLGEEPLLEVPLWFAQPLEAGGFLRRSWDRLRWWFSRLALSLVA</sequence>
<dbReference type="InterPro" id="IPR012338">
    <property type="entry name" value="Beta-lactam/transpept-like"/>
</dbReference>
<dbReference type="Pfam" id="PF00768">
    <property type="entry name" value="Peptidase_S11"/>
    <property type="match status" value="1"/>
</dbReference>
<feature type="active site" description="Proton acceptor" evidence="13">
    <location>
        <position position="123"/>
    </location>
</feature>
<reference evidence="19" key="1">
    <citation type="submission" date="2015-12" db="EMBL/GenBank/DDBJ databases">
        <authorList>
            <person name="Lodha T.D."/>
            <person name="Chintalapati S."/>
            <person name="Chintalapati V.R."/>
            <person name="Sravanthi T."/>
        </authorList>
    </citation>
    <scope>NUCLEOTIDE SEQUENCE [LARGE SCALE GENOMIC DNA]</scope>
    <source>
        <strain evidence="19">JC133</strain>
    </source>
</reference>
<dbReference type="GO" id="GO:0009002">
    <property type="term" value="F:serine-type D-Ala-D-Ala carboxypeptidase activity"/>
    <property type="evidence" value="ECO:0007669"/>
    <property type="project" value="UniProtKB-EC"/>
</dbReference>
<dbReference type="InterPro" id="IPR015956">
    <property type="entry name" value="Peniciliin-bd_prot_C_sf"/>
</dbReference>
<keyword evidence="11" id="KW-0961">Cell wall biogenesis/degradation</keyword>
<dbReference type="EC" id="3.4.16.4" evidence="4"/>
<dbReference type="Pfam" id="PF07943">
    <property type="entry name" value="PBP5_C"/>
    <property type="match status" value="1"/>
</dbReference>
<evidence type="ECO:0000313" key="18">
    <source>
        <dbReference type="EMBL" id="POR04310.1"/>
    </source>
</evidence>
<keyword evidence="9" id="KW-0133">Cell shape</keyword>
<keyword evidence="10" id="KW-0573">Peptidoglycan synthesis</keyword>